<protein>
    <recommendedName>
        <fullName evidence="3">DUF4345 domain-containing protein</fullName>
    </recommendedName>
</protein>
<comment type="caution">
    <text evidence="2">The sequence shown here is derived from an EMBL/GenBank/DDBJ whole genome shotgun (WGS) entry which is preliminary data.</text>
</comment>
<accession>X0VT46</accession>
<keyword evidence="1" id="KW-0812">Transmembrane</keyword>
<gene>
    <name evidence="2" type="ORF">S01H1_60537</name>
</gene>
<proteinExistence type="predicted"/>
<keyword evidence="1" id="KW-1133">Transmembrane helix</keyword>
<organism evidence="2">
    <name type="scientific">marine sediment metagenome</name>
    <dbReference type="NCBI Taxonomy" id="412755"/>
    <lineage>
        <taxon>unclassified sequences</taxon>
        <taxon>metagenomes</taxon>
        <taxon>ecological metagenomes</taxon>
    </lineage>
</organism>
<reference evidence="2" key="1">
    <citation type="journal article" date="2014" name="Front. Microbiol.">
        <title>High frequency of phylogenetically diverse reductive dehalogenase-homologous genes in deep subseafloor sedimentary metagenomes.</title>
        <authorList>
            <person name="Kawai M."/>
            <person name="Futagami T."/>
            <person name="Toyoda A."/>
            <person name="Takaki Y."/>
            <person name="Nishi S."/>
            <person name="Hori S."/>
            <person name="Arai W."/>
            <person name="Tsubouchi T."/>
            <person name="Morono Y."/>
            <person name="Uchiyama I."/>
            <person name="Ito T."/>
            <person name="Fujiyama A."/>
            <person name="Inagaki F."/>
            <person name="Takami H."/>
        </authorList>
    </citation>
    <scope>NUCLEOTIDE SEQUENCE</scope>
    <source>
        <strain evidence="2">Expedition CK06-06</strain>
    </source>
</reference>
<feature type="transmembrane region" description="Helical" evidence="1">
    <location>
        <begin position="105"/>
        <end position="123"/>
    </location>
</feature>
<dbReference type="AlphaFoldDB" id="X0VT46"/>
<keyword evidence="1" id="KW-0472">Membrane</keyword>
<evidence type="ECO:0008006" key="3">
    <source>
        <dbReference type="Google" id="ProtNLM"/>
    </source>
</evidence>
<sequence length="131" mass="13912">MEKTKMNKILKVIVAAPAILFLFIGVRWLAAPAGVAAEFGMPLLDGLGRSTQIGDFAAFFIGIGTMMLLGVATQRNTWFLAPAILLSLTAVFRVVAWLAHDASFAVEQIAVEVVVSALLFFAASRTATGQA</sequence>
<evidence type="ECO:0000256" key="1">
    <source>
        <dbReference type="SAM" id="Phobius"/>
    </source>
</evidence>
<dbReference type="EMBL" id="BARS01039654">
    <property type="protein sequence ID" value="GAG21405.1"/>
    <property type="molecule type" value="Genomic_DNA"/>
</dbReference>
<evidence type="ECO:0000313" key="2">
    <source>
        <dbReference type="EMBL" id="GAG21405.1"/>
    </source>
</evidence>
<feature type="transmembrane region" description="Helical" evidence="1">
    <location>
        <begin position="78"/>
        <end position="99"/>
    </location>
</feature>
<feature type="transmembrane region" description="Helical" evidence="1">
    <location>
        <begin position="52"/>
        <end position="71"/>
    </location>
</feature>
<name>X0VT46_9ZZZZ</name>